<comment type="caution">
    <text evidence="1">The sequence shown here is derived from an EMBL/GenBank/DDBJ whole genome shotgun (WGS) entry which is preliminary data.</text>
</comment>
<evidence type="ECO:0000313" key="1">
    <source>
        <dbReference type="EMBL" id="TNN73288.1"/>
    </source>
</evidence>
<organism evidence="1 2">
    <name type="scientific">Liparis tanakae</name>
    <name type="common">Tanaka's snailfish</name>
    <dbReference type="NCBI Taxonomy" id="230148"/>
    <lineage>
        <taxon>Eukaryota</taxon>
        <taxon>Metazoa</taxon>
        <taxon>Chordata</taxon>
        <taxon>Craniata</taxon>
        <taxon>Vertebrata</taxon>
        <taxon>Euteleostomi</taxon>
        <taxon>Actinopterygii</taxon>
        <taxon>Neopterygii</taxon>
        <taxon>Teleostei</taxon>
        <taxon>Neoteleostei</taxon>
        <taxon>Acanthomorphata</taxon>
        <taxon>Eupercaria</taxon>
        <taxon>Perciformes</taxon>
        <taxon>Cottioidei</taxon>
        <taxon>Cottales</taxon>
        <taxon>Liparidae</taxon>
        <taxon>Liparis</taxon>
    </lineage>
</organism>
<evidence type="ECO:0000313" key="2">
    <source>
        <dbReference type="Proteomes" id="UP000314294"/>
    </source>
</evidence>
<sequence>MKNLAVSPGDVTVQSAQLRDEQEAVTAGITEPVTGTDVVVTERSGFVTLTTSHIQDSSELKTCHPLNKLRIEYSSHQSRLDYLEFLGFTYRKINK</sequence>
<keyword evidence="2" id="KW-1185">Reference proteome</keyword>
<protein>
    <submittedName>
        <fullName evidence="1">Uncharacterized protein</fullName>
    </submittedName>
</protein>
<gene>
    <name evidence="1" type="ORF">EYF80_016451</name>
</gene>
<reference evidence="1 2" key="1">
    <citation type="submission" date="2019-03" db="EMBL/GenBank/DDBJ databases">
        <title>First draft genome of Liparis tanakae, snailfish: a comprehensive survey of snailfish specific genes.</title>
        <authorList>
            <person name="Kim W."/>
            <person name="Song I."/>
            <person name="Jeong J.-H."/>
            <person name="Kim D."/>
            <person name="Kim S."/>
            <person name="Ryu S."/>
            <person name="Song J.Y."/>
            <person name="Lee S.K."/>
        </authorList>
    </citation>
    <scope>NUCLEOTIDE SEQUENCE [LARGE SCALE GENOMIC DNA]</scope>
    <source>
        <tissue evidence="1">Muscle</tissue>
    </source>
</reference>
<proteinExistence type="predicted"/>
<dbReference type="AlphaFoldDB" id="A0A4Z2I5Q0"/>
<accession>A0A4Z2I5Q0</accession>
<dbReference type="Proteomes" id="UP000314294">
    <property type="component" value="Unassembled WGS sequence"/>
</dbReference>
<dbReference type="EMBL" id="SRLO01000126">
    <property type="protein sequence ID" value="TNN73288.1"/>
    <property type="molecule type" value="Genomic_DNA"/>
</dbReference>
<name>A0A4Z2I5Q0_9TELE</name>